<sequence>MDPETVTLSVSPVLGLGDEINEIRSKTAELVSKL</sequence>
<feature type="non-terminal residue" evidence="1">
    <location>
        <position position="34"/>
    </location>
</feature>
<proteinExistence type="predicted"/>
<evidence type="ECO:0000313" key="1">
    <source>
        <dbReference type="EMBL" id="SVE21872.1"/>
    </source>
</evidence>
<reference evidence="1" key="1">
    <citation type="submission" date="2018-05" db="EMBL/GenBank/DDBJ databases">
        <authorList>
            <person name="Lanie J.A."/>
            <person name="Ng W.-L."/>
            <person name="Kazmierczak K.M."/>
            <person name="Andrzejewski T.M."/>
            <person name="Davidsen T.M."/>
            <person name="Wayne K.J."/>
            <person name="Tettelin H."/>
            <person name="Glass J.I."/>
            <person name="Rusch D."/>
            <person name="Podicherti R."/>
            <person name="Tsui H.-C.T."/>
            <person name="Winkler M.E."/>
        </authorList>
    </citation>
    <scope>NUCLEOTIDE SEQUENCE</scope>
</reference>
<name>A0A383BPK5_9ZZZZ</name>
<accession>A0A383BPK5</accession>
<organism evidence="1">
    <name type="scientific">marine metagenome</name>
    <dbReference type="NCBI Taxonomy" id="408172"/>
    <lineage>
        <taxon>unclassified sequences</taxon>
        <taxon>metagenomes</taxon>
        <taxon>ecological metagenomes</taxon>
    </lineage>
</organism>
<dbReference type="EMBL" id="UINC01202190">
    <property type="protein sequence ID" value="SVE21872.1"/>
    <property type="molecule type" value="Genomic_DNA"/>
</dbReference>
<protein>
    <submittedName>
        <fullName evidence="1">Uncharacterized protein</fullName>
    </submittedName>
</protein>
<dbReference type="AlphaFoldDB" id="A0A383BPK5"/>
<gene>
    <name evidence="1" type="ORF">METZ01_LOCUS474726</name>
</gene>